<protein>
    <recommendedName>
        <fullName evidence="5">Transposable element tc3 transposase</fullName>
    </recommendedName>
</protein>
<dbReference type="SUPFAM" id="SSF46689">
    <property type="entry name" value="Homeodomain-like"/>
    <property type="match status" value="1"/>
</dbReference>
<dbReference type="InterPro" id="IPR036397">
    <property type="entry name" value="RNaseH_sf"/>
</dbReference>
<evidence type="ECO:0000313" key="4">
    <source>
        <dbReference type="Proteomes" id="UP000022910"/>
    </source>
</evidence>
<dbReference type="AlphaFoldDB" id="A0A015KGC0"/>
<dbReference type="EMBL" id="JEMT01008853">
    <property type="protein sequence ID" value="EXX78670.1"/>
    <property type="molecule type" value="Genomic_DNA"/>
</dbReference>
<evidence type="ECO:0000313" key="3">
    <source>
        <dbReference type="EMBL" id="EXX78670.1"/>
    </source>
</evidence>
<proteinExistence type="predicted"/>
<dbReference type="InterPro" id="IPR038717">
    <property type="entry name" value="Tc1-like_DDE_dom"/>
</dbReference>
<dbReference type="HOGENOM" id="CLU_033666_0_6_1"/>
<keyword evidence="4" id="KW-1185">Reference proteome</keyword>
<dbReference type="InterPro" id="IPR036388">
    <property type="entry name" value="WH-like_DNA-bd_sf"/>
</dbReference>
<dbReference type="Gene3D" id="3.30.420.10">
    <property type="entry name" value="Ribonuclease H-like superfamily/Ribonuclease H"/>
    <property type="match status" value="1"/>
</dbReference>
<evidence type="ECO:0008006" key="5">
    <source>
        <dbReference type="Google" id="ProtNLM"/>
    </source>
</evidence>
<sequence>MVKTRELSDFERGRVIGFYEAGDSERTISEKTGYGKTTIHNIISKYKKTGAFSIASRSGRPKKLTERDKRHLKVIVTQNRREPVEKIVKNFAESTGKVICKNTMKNTLYNMGYHSCTALRKPNVSERNRKIRLKWARERRLWTINDWKKVVWSDESRFTLFQNDGKIRVWRLQEEKYNINCLVPTMKHGGGGIMMWGCFSWYGLGPLVRIDGRINSERYIEDILGYHVVPFLEEFEEENGEYFFQQDNAPIHTSARTRNFIEETEIILLPWPGQSPDLNPIEHLWDELERRIRAKQKHPKNLGELEALLQECWSEIPCEVYQKLVESMVRRIEEVIKARGYPTRY</sequence>
<dbReference type="OMA" id="HINWTIS"/>
<accession>A0A015KGC0</accession>
<dbReference type="NCBIfam" id="NF033545">
    <property type="entry name" value="transpos_IS630"/>
    <property type="match status" value="1"/>
</dbReference>
<reference evidence="3 4" key="1">
    <citation type="submission" date="2014-02" db="EMBL/GenBank/DDBJ databases">
        <title>Single nucleus genome sequencing reveals high similarity among nuclei of an endomycorrhizal fungus.</title>
        <authorList>
            <person name="Lin K."/>
            <person name="Geurts R."/>
            <person name="Zhang Z."/>
            <person name="Limpens E."/>
            <person name="Saunders D.G."/>
            <person name="Mu D."/>
            <person name="Pang E."/>
            <person name="Cao H."/>
            <person name="Cha H."/>
            <person name="Lin T."/>
            <person name="Zhou Q."/>
            <person name="Shang Y."/>
            <person name="Li Y."/>
            <person name="Ivanov S."/>
            <person name="Sharma T."/>
            <person name="Velzen R.V."/>
            <person name="Ruijter N.D."/>
            <person name="Aanen D.K."/>
            <person name="Win J."/>
            <person name="Kamoun S."/>
            <person name="Bisseling T."/>
            <person name="Huang S."/>
        </authorList>
    </citation>
    <scope>NUCLEOTIDE SEQUENCE [LARGE SCALE GENOMIC DNA]</scope>
    <source>
        <strain evidence="4">DAOM197198w</strain>
    </source>
</reference>
<feature type="domain" description="Transposase Tc1-like" evidence="1">
    <location>
        <begin position="69"/>
        <end position="139"/>
    </location>
</feature>
<feature type="domain" description="Tc1-like transposase DDE" evidence="2">
    <location>
        <begin position="150"/>
        <end position="299"/>
    </location>
</feature>
<organism evidence="3 4">
    <name type="scientific">Rhizophagus irregularis (strain DAOM 197198w)</name>
    <name type="common">Glomus intraradices</name>
    <dbReference type="NCBI Taxonomy" id="1432141"/>
    <lineage>
        <taxon>Eukaryota</taxon>
        <taxon>Fungi</taxon>
        <taxon>Fungi incertae sedis</taxon>
        <taxon>Mucoromycota</taxon>
        <taxon>Glomeromycotina</taxon>
        <taxon>Glomeromycetes</taxon>
        <taxon>Glomerales</taxon>
        <taxon>Glomeraceae</taxon>
        <taxon>Rhizophagus</taxon>
    </lineage>
</organism>
<evidence type="ECO:0000259" key="2">
    <source>
        <dbReference type="Pfam" id="PF13358"/>
    </source>
</evidence>
<dbReference type="GO" id="GO:0015074">
    <property type="term" value="P:DNA integration"/>
    <property type="evidence" value="ECO:0007669"/>
    <property type="project" value="InterPro"/>
</dbReference>
<dbReference type="PANTHER" id="PTHR23022">
    <property type="entry name" value="TRANSPOSABLE ELEMENT-RELATED"/>
    <property type="match status" value="1"/>
</dbReference>
<dbReference type="Gene3D" id="1.10.10.10">
    <property type="entry name" value="Winged helix-like DNA-binding domain superfamily/Winged helix DNA-binding domain"/>
    <property type="match status" value="1"/>
</dbReference>
<dbReference type="Proteomes" id="UP000022910">
    <property type="component" value="Unassembled WGS sequence"/>
</dbReference>
<dbReference type="InterPro" id="IPR009057">
    <property type="entry name" value="Homeodomain-like_sf"/>
</dbReference>
<dbReference type="Pfam" id="PF01498">
    <property type="entry name" value="HTH_Tnp_Tc3_2"/>
    <property type="match status" value="1"/>
</dbReference>
<dbReference type="InterPro" id="IPR052338">
    <property type="entry name" value="Transposase_5"/>
</dbReference>
<gene>
    <name evidence="3" type="ORF">RirG_013040</name>
</gene>
<dbReference type="STRING" id="1432141.A0A015KGC0"/>
<dbReference type="OrthoDB" id="2446457at2759"/>
<dbReference type="GO" id="GO:0003677">
    <property type="term" value="F:DNA binding"/>
    <property type="evidence" value="ECO:0007669"/>
    <property type="project" value="InterPro"/>
</dbReference>
<dbReference type="GO" id="GO:0006313">
    <property type="term" value="P:DNA transposition"/>
    <property type="evidence" value="ECO:0007669"/>
    <property type="project" value="InterPro"/>
</dbReference>
<dbReference type="InterPro" id="IPR047655">
    <property type="entry name" value="Transpos_IS630-like"/>
</dbReference>
<dbReference type="InterPro" id="IPR002492">
    <property type="entry name" value="Transposase_Tc1-like"/>
</dbReference>
<dbReference type="Pfam" id="PF13358">
    <property type="entry name" value="DDE_3"/>
    <property type="match status" value="1"/>
</dbReference>
<name>A0A015KGC0_RHIIW</name>
<evidence type="ECO:0000259" key="1">
    <source>
        <dbReference type="Pfam" id="PF01498"/>
    </source>
</evidence>
<dbReference type="PANTHER" id="PTHR23022:SF135">
    <property type="entry name" value="SI:DKEY-77F5.3"/>
    <property type="match status" value="1"/>
</dbReference>
<comment type="caution">
    <text evidence="3">The sequence shown here is derived from an EMBL/GenBank/DDBJ whole genome shotgun (WGS) entry which is preliminary data.</text>
</comment>